<comment type="similarity">
    <text evidence="1">Belongs to the amidase family.</text>
</comment>
<keyword evidence="3" id="KW-0808">Transferase</keyword>
<evidence type="ECO:0000313" key="3">
    <source>
        <dbReference type="EMBL" id="SFS83373.1"/>
    </source>
</evidence>
<accession>A0A1I6T2M4</accession>
<dbReference type="STRING" id="311180.SAMN04488050_105236"/>
<gene>
    <name evidence="3" type="ORF">SAMN04488050_105236</name>
</gene>
<feature type="domain" description="Amidase" evidence="2">
    <location>
        <begin position="40"/>
        <end position="442"/>
    </location>
</feature>
<proteinExistence type="inferred from homology"/>
<evidence type="ECO:0000313" key="4">
    <source>
        <dbReference type="Proteomes" id="UP000199392"/>
    </source>
</evidence>
<dbReference type="AlphaFoldDB" id="A0A1I6T2M4"/>
<dbReference type="EMBL" id="FOZW01000005">
    <property type="protein sequence ID" value="SFS83373.1"/>
    <property type="molecule type" value="Genomic_DNA"/>
</dbReference>
<dbReference type="InterPro" id="IPR023631">
    <property type="entry name" value="Amidase_dom"/>
</dbReference>
<reference evidence="4" key="1">
    <citation type="submission" date="2016-10" db="EMBL/GenBank/DDBJ databases">
        <authorList>
            <person name="Varghese N."/>
            <person name="Submissions S."/>
        </authorList>
    </citation>
    <scope>NUCLEOTIDE SEQUENCE [LARGE SCALE GENOMIC DNA]</scope>
    <source>
        <strain evidence="4">DSM 26894</strain>
    </source>
</reference>
<protein>
    <submittedName>
        <fullName evidence="3">Aspartyl-tRNA(Asn)/glutamyl-tRNA(Gln) amidotransferase subunit A</fullName>
    </submittedName>
</protein>
<sequence length="461" mass="47419">MFPLLPIAPMSPTSHDLLSLDCCALLKQFRSGAATPLQAAEAVLAQVARLQPELNAFSALSDTLRAEAEAAGRRWRQAAPLGPLDGLPLVIKDNLVSAGLPAAWGNAELARRVAQADERPVAALRAAGALVVGKGNTPEFAVEGYTDNLTFGASRNPFDPALTPGGSSGGLVAAVASGMGYAGLGTDGGGSIRRPAGYTGLVGLKPGIGHVPRGGGLAQLLLDFEVAGPVARSLRDLRLLDTVLSGREAEAPPVGRSRILAVPRLGDAPCDPGILAAFDAAVEALRGAGHEVSHGALPHDLGPLNARWGQVAEIGLATYFARDPAVAEAAAPKYRAMAARGAEAAATELYALQEAVFALREASRDLWGFHAILMPASAAHPWPATESHPGRIDGQEVGPRGHAVYTGWVNAAGLPALAFPAVSEALPIGMQLIGAPGSERALMDIAEPVIPAFRWPRIAAG</sequence>
<organism evidence="3 4">
    <name type="scientific">Alloyangia pacifica</name>
    <dbReference type="NCBI Taxonomy" id="311180"/>
    <lineage>
        <taxon>Bacteria</taxon>
        <taxon>Pseudomonadati</taxon>
        <taxon>Pseudomonadota</taxon>
        <taxon>Alphaproteobacteria</taxon>
        <taxon>Rhodobacterales</taxon>
        <taxon>Roseobacteraceae</taxon>
        <taxon>Alloyangia</taxon>
    </lineage>
</organism>
<dbReference type="Proteomes" id="UP000199392">
    <property type="component" value="Unassembled WGS sequence"/>
</dbReference>
<dbReference type="SUPFAM" id="SSF75304">
    <property type="entry name" value="Amidase signature (AS) enzymes"/>
    <property type="match status" value="1"/>
</dbReference>
<dbReference type="PANTHER" id="PTHR11895:SF7">
    <property type="entry name" value="GLUTAMYL-TRNA(GLN) AMIDOTRANSFERASE SUBUNIT A, MITOCHONDRIAL"/>
    <property type="match status" value="1"/>
</dbReference>
<dbReference type="Gene3D" id="3.90.1300.10">
    <property type="entry name" value="Amidase signature (AS) domain"/>
    <property type="match status" value="1"/>
</dbReference>
<dbReference type="InterPro" id="IPR036928">
    <property type="entry name" value="AS_sf"/>
</dbReference>
<name>A0A1I6T2M4_9RHOB</name>
<keyword evidence="4" id="KW-1185">Reference proteome</keyword>
<dbReference type="GO" id="GO:0016740">
    <property type="term" value="F:transferase activity"/>
    <property type="evidence" value="ECO:0007669"/>
    <property type="project" value="UniProtKB-KW"/>
</dbReference>
<evidence type="ECO:0000259" key="2">
    <source>
        <dbReference type="Pfam" id="PF01425"/>
    </source>
</evidence>
<dbReference type="InterPro" id="IPR000120">
    <property type="entry name" value="Amidase"/>
</dbReference>
<dbReference type="PANTHER" id="PTHR11895">
    <property type="entry name" value="TRANSAMIDASE"/>
    <property type="match status" value="1"/>
</dbReference>
<dbReference type="Pfam" id="PF01425">
    <property type="entry name" value="Amidase"/>
    <property type="match status" value="1"/>
</dbReference>
<evidence type="ECO:0000256" key="1">
    <source>
        <dbReference type="ARBA" id="ARBA00009199"/>
    </source>
</evidence>